<name>A0A382ETA7_9ZZZZ</name>
<reference evidence="1" key="1">
    <citation type="submission" date="2018-05" db="EMBL/GenBank/DDBJ databases">
        <authorList>
            <person name="Lanie J.A."/>
            <person name="Ng W.-L."/>
            <person name="Kazmierczak K.M."/>
            <person name="Andrzejewski T.M."/>
            <person name="Davidsen T.M."/>
            <person name="Wayne K.J."/>
            <person name="Tettelin H."/>
            <person name="Glass J.I."/>
            <person name="Rusch D."/>
            <person name="Podicherti R."/>
            <person name="Tsui H.-C.T."/>
            <person name="Winkler M.E."/>
        </authorList>
    </citation>
    <scope>NUCLEOTIDE SEQUENCE</scope>
</reference>
<evidence type="ECO:0000313" key="1">
    <source>
        <dbReference type="EMBL" id="SVB53181.1"/>
    </source>
</evidence>
<gene>
    <name evidence="1" type="ORF">METZ01_LOCUS206035</name>
</gene>
<organism evidence="1">
    <name type="scientific">marine metagenome</name>
    <dbReference type="NCBI Taxonomy" id="408172"/>
    <lineage>
        <taxon>unclassified sequences</taxon>
        <taxon>metagenomes</taxon>
        <taxon>ecological metagenomes</taxon>
    </lineage>
</organism>
<proteinExistence type="predicted"/>
<protein>
    <submittedName>
        <fullName evidence="1">Uncharacterized protein</fullName>
    </submittedName>
</protein>
<dbReference type="AlphaFoldDB" id="A0A382ETA7"/>
<dbReference type="EMBL" id="UINC01045884">
    <property type="protein sequence ID" value="SVB53181.1"/>
    <property type="molecule type" value="Genomic_DNA"/>
</dbReference>
<sequence>MRGRQVSIDPRHRIHSEAAPVNMGHITYNPGAVVRYKNRLRMVYGNDTYMGDVQNPAVTVLGFPASGPQLLASRIAVGGEM</sequence>
<accession>A0A382ETA7</accession>